<proteinExistence type="predicted"/>
<evidence type="ECO:0000256" key="6">
    <source>
        <dbReference type="SAM" id="Phobius"/>
    </source>
</evidence>
<evidence type="ECO:0000313" key="10">
    <source>
        <dbReference type="Proteomes" id="UP000598820"/>
    </source>
</evidence>
<dbReference type="AlphaFoldDB" id="A0A926XTI5"/>
<organism evidence="9 10">
    <name type="scientific">Spirosoma profusum</name>
    <dbReference type="NCBI Taxonomy" id="2771354"/>
    <lineage>
        <taxon>Bacteria</taxon>
        <taxon>Pseudomonadati</taxon>
        <taxon>Bacteroidota</taxon>
        <taxon>Cytophagia</taxon>
        <taxon>Cytophagales</taxon>
        <taxon>Cytophagaceae</taxon>
        <taxon>Spirosoma</taxon>
    </lineage>
</organism>
<evidence type="ECO:0000256" key="1">
    <source>
        <dbReference type="ARBA" id="ARBA00004651"/>
    </source>
</evidence>
<sequence>MLRSYYKTAFRNLRSQRVYTLLNVTGLTVGMAGGLLIFLFIRYHLSTDRHHAKFDRIFRAVVNLHLDDGSVQYFPEAPLPMAKALRTDYPQVEQAAYLKMNRELTVEVGAPVPQNVTANGSQQLLRFLEHRSTALVEPELFDIFDYKWLRGNPKTALREPASVVLTESWAKKYFGDSDPIGRTLQLNHTVSAKVTGLLADPPKTTDTDINLFISIATLPQLDPTYDLNEWSNLNSSDRLFITLKHPQSVVGMDAALPALARKHYGELAKYYKFHIQPLADVHFDVKRVVGGSIRPSLLWSLGLIGLFLVLTACINFVNLATAQAIRRSKEVGIRKTLGSSRGQLVRQFLLETSLIVLTASGLAILLAIVTLPLLNTWLSTYLSLCLDVVTIGFIALLNGVGIVLAGVYPAVVLSGFSPWAALTGKLSVSRRGSFSLRHSLIVVQFVVCQTLIVGALVVASQVRYLREAELGFNKDNVIMVNLPTSQKSQREALKNELMQYPDIKSVSASQRPPSNQSLYGGSVKVEGRGDWEKYSLRERIGDEDYLQTYGLQLIAGRNIIASDTIREYLINETFLKKLNIRAPKQAIGLKIQYYLSPVLLPIVGVVKDFHQRSLHEEIGPCFIASHSPSFKQAGIRVSGKNPAKTLQYIRQVWQKLYPNDVFEYTYLDDQLAQFYENENLLFRLVNTFTGIAILICCLGLYGLVSFIVTQRTKEIGIRKVLGASVSSIVTLLSKDFLKLVLIAIILASPLAWYFMNQWLQDFAYRISIPWWVFVLASLLAIGIALLTVSYQSVKAALVNPVKSLNQD</sequence>
<evidence type="ECO:0000313" key="9">
    <source>
        <dbReference type="EMBL" id="MBD2699235.1"/>
    </source>
</evidence>
<dbReference type="PANTHER" id="PTHR30572:SF18">
    <property type="entry name" value="ABC-TYPE MACROLIDE FAMILY EXPORT SYSTEM PERMEASE COMPONENT 2"/>
    <property type="match status" value="1"/>
</dbReference>
<evidence type="ECO:0000256" key="3">
    <source>
        <dbReference type="ARBA" id="ARBA00022692"/>
    </source>
</evidence>
<feature type="transmembrane region" description="Helical" evidence="6">
    <location>
        <begin position="688"/>
        <end position="709"/>
    </location>
</feature>
<accession>A0A926XTI5</accession>
<dbReference type="InterPro" id="IPR050250">
    <property type="entry name" value="Macrolide_Exporter_MacB"/>
</dbReference>
<feature type="domain" description="MacB-like periplasmic core" evidence="8">
    <location>
        <begin position="20"/>
        <end position="249"/>
    </location>
</feature>
<dbReference type="Pfam" id="PF02687">
    <property type="entry name" value="FtsX"/>
    <property type="match status" value="2"/>
</dbReference>
<protein>
    <submittedName>
        <fullName evidence="9">ABC transporter permease</fullName>
    </submittedName>
</protein>
<dbReference type="Pfam" id="PF12704">
    <property type="entry name" value="MacB_PCD"/>
    <property type="match status" value="1"/>
</dbReference>
<dbReference type="GO" id="GO:0005886">
    <property type="term" value="C:plasma membrane"/>
    <property type="evidence" value="ECO:0007669"/>
    <property type="project" value="UniProtKB-SubCell"/>
</dbReference>
<feature type="transmembrane region" description="Helical" evidence="6">
    <location>
        <begin position="391"/>
        <end position="419"/>
    </location>
</feature>
<dbReference type="PANTHER" id="PTHR30572">
    <property type="entry name" value="MEMBRANE COMPONENT OF TRANSPORTER-RELATED"/>
    <property type="match status" value="1"/>
</dbReference>
<reference evidence="9" key="1">
    <citation type="submission" date="2020-09" db="EMBL/GenBank/DDBJ databases">
        <authorList>
            <person name="Kim M.K."/>
        </authorList>
    </citation>
    <scope>NUCLEOTIDE SEQUENCE</scope>
    <source>
        <strain evidence="9">BT702</strain>
    </source>
</reference>
<feature type="transmembrane region" description="Helical" evidence="6">
    <location>
        <begin position="767"/>
        <end position="788"/>
    </location>
</feature>
<dbReference type="InterPro" id="IPR003838">
    <property type="entry name" value="ABC3_permease_C"/>
</dbReference>
<dbReference type="EMBL" id="JACWZY010000001">
    <property type="protein sequence ID" value="MBD2699235.1"/>
    <property type="molecule type" value="Genomic_DNA"/>
</dbReference>
<dbReference type="Proteomes" id="UP000598820">
    <property type="component" value="Unassembled WGS sequence"/>
</dbReference>
<evidence type="ECO:0000256" key="2">
    <source>
        <dbReference type="ARBA" id="ARBA00022475"/>
    </source>
</evidence>
<keyword evidence="3 6" id="KW-0812">Transmembrane</keyword>
<comment type="subcellular location">
    <subcellularLocation>
        <location evidence="1">Cell membrane</location>
        <topology evidence="1">Multi-pass membrane protein</topology>
    </subcellularLocation>
</comment>
<evidence type="ECO:0000259" key="8">
    <source>
        <dbReference type="Pfam" id="PF12704"/>
    </source>
</evidence>
<evidence type="ECO:0000259" key="7">
    <source>
        <dbReference type="Pfam" id="PF02687"/>
    </source>
</evidence>
<dbReference type="GO" id="GO:0022857">
    <property type="term" value="F:transmembrane transporter activity"/>
    <property type="evidence" value="ECO:0007669"/>
    <property type="project" value="TreeGrafter"/>
</dbReference>
<feature type="domain" description="ABC3 transporter permease C-terminal" evidence="7">
    <location>
        <begin position="303"/>
        <end position="415"/>
    </location>
</feature>
<evidence type="ECO:0000256" key="5">
    <source>
        <dbReference type="ARBA" id="ARBA00023136"/>
    </source>
</evidence>
<evidence type="ECO:0000256" key="4">
    <source>
        <dbReference type="ARBA" id="ARBA00022989"/>
    </source>
</evidence>
<feature type="domain" description="ABC3 transporter permease C-terminal" evidence="7">
    <location>
        <begin position="687"/>
        <end position="796"/>
    </location>
</feature>
<feature type="transmembrane region" description="Helical" evidence="6">
    <location>
        <begin position="297"/>
        <end position="319"/>
    </location>
</feature>
<feature type="transmembrane region" description="Helical" evidence="6">
    <location>
        <begin position="440"/>
        <end position="459"/>
    </location>
</feature>
<keyword evidence="2" id="KW-1003">Cell membrane</keyword>
<dbReference type="InterPro" id="IPR025857">
    <property type="entry name" value="MacB_PCD"/>
</dbReference>
<feature type="transmembrane region" description="Helical" evidence="6">
    <location>
        <begin position="736"/>
        <end position="755"/>
    </location>
</feature>
<keyword evidence="4 6" id="KW-1133">Transmembrane helix</keyword>
<feature type="transmembrane region" description="Helical" evidence="6">
    <location>
        <begin position="348"/>
        <end position="371"/>
    </location>
</feature>
<keyword evidence="10" id="KW-1185">Reference proteome</keyword>
<gene>
    <name evidence="9" type="ORF">IC229_01215</name>
</gene>
<comment type="caution">
    <text evidence="9">The sequence shown here is derived from an EMBL/GenBank/DDBJ whole genome shotgun (WGS) entry which is preliminary data.</text>
</comment>
<feature type="transmembrane region" description="Helical" evidence="6">
    <location>
        <begin position="21"/>
        <end position="41"/>
    </location>
</feature>
<keyword evidence="5 6" id="KW-0472">Membrane</keyword>
<name>A0A926XTI5_9BACT</name>